<name>A0A183FZU3_HELPZ</name>
<evidence type="ECO:0000313" key="3">
    <source>
        <dbReference type="EMBL" id="VDO99209.1"/>
    </source>
</evidence>
<evidence type="ECO:0000256" key="1">
    <source>
        <dbReference type="SAM" id="MobiDB-lite"/>
    </source>
</evidence>
<keyword evidence="2" id="KW-0812">Transmembrane</keyword>
<feature type="compositionally biased region" description="Polar residues" evidence="1">
    <location>
        <begin position="1"/>
        <end position="15"/>
    </location>
</feature>
<organism evidence="4 5">
    <name type="scientific">Heligmosomoides polygyrus</name>
    <name type="common">Parasitic roundworm</name>
    <dbReference type="NCBI Taxonomy" id="6339"/>
    <lineage>
        <taxon>Eukaryota</taxon>
        <taxon>Metazoa</taxon>
        <taxon>Ecdysozoa</taxon>
        <taxon>Nematoda</taxon>
        <taxon>Chromadorea</taxon>
        <taxon>Rhabditida</taxon>
        <taxon>Rhabditina</taxon>
        <taxon>Rhabditomorpha</taxon>
        <taxon>Strongyloidea</taxon>
        <taxon>Heligmosomidae</taxon>
        <taxon>Heligmosomoides</taxon>
    </lineage>
</organism>
<keyword evidence="4" id="KW-1185">Reference proteome</keyword>
<feature type="transmembrane region" description="Helical" evidence="2">
    <location>
        <begin position="479"/>
        <end position="500"/>
    </location>
</feature>
<feature type="compositionally biased region" description="Pro residues" evidence="1">
    <location>
        <begin position="20"/>
        <end position="35"/>
    </location>
</feature>
<evidence type="ECO:0000313" key="4">
    <source>
        <dbReference type="Proteomes" id="UP000050761"/>
    </source>
</evidence>
<gene>
    <name evidence="3" type="ORF">HPBE_LOCUS14309</name>
</gene>
<feature type="compositionally biased region" description="Basic and acidic residues" evidence="1">
    <location>
        <begin position="80"/>
        <end position="98"/>
    </location>
</feature>
<evidence type="ECO:0000256" key="2">
    <source>
        <dbReference type="SAM" id="Phobius"/>
    </source>
</evidence>
<dbReference type="WBParaSite" id="HPBE_0001430801-mRNA-1">
    <property type="protein sequence ID" value="HPBE_0001430801-mRNA-1"/>
    <property type="gene ID" value="HPBE_0001430801"/>
</dbReference>
<reference evidence="3 4" key="1">
    <citation type="submission" date="2018-11" db="EMBL/GenBank/DDBJ databases">
        <authorList>
            <consortium name="Pathogen Informatics"/>
        </authorList>
    </citation>
    <scope>NUCLEOTIDE SEQUENCE [LARGE SCALE GENOMIC DNA]</scope>
</reference>
<protein>
    <submittedName>
        <fullName evidence="5">DUF2236 domain-containing protein</fullName>
    </submittedName>
</protein>
<feature type="compositionally biased region" description="Basic and acidic residues" evidence="1">
    <location>
        <begin position="47"/>
        <end position="61"/>
    </location>
</feature>
<dbReference type="EMBL" id="UZAH01028304">
    <property type="protein sequence ID" value="VDO99209.1"/>
    <property type="molecule type" value="Genomic_DNA"/>
</dbReference>
<evidence type="ECO:0000313" key="5">
    <source>
        <dbReference type="WBParaSite" id="HPBE_0001430801-mRNA-1"/>
    </source>
</evidence>
<reference evidence="5" key="2">
    <citation type="submission" date="2019-09" db="UniProtKB">
        <authorList>
            <consortium name="WormBaseParasite"/>
        </authorList>
    </citation>
    <scope>IDENTIFICATION</scope>
</reference>
<keyword evidence="2" id="KW-1133">Transmembrane helix</keyword>
<proteinExistence type="predicted"/>
<sequence length="570" mass="64071">MSDPNPNKLSDSADSSVPGVPDPSTPISLPGPPPTTIDGDVYVTDDESSKAAENKVLKGNEGDSESGSSKKARKQVSFDSEDRTPLGPRSRGEGRSVEAQRNARKPPAKAEAYKNLSDACTRLAQTANALATDSLYSQHAGTRSRKSDWFTIPDARAIVARHRFFFNIIDPYFFETDFVWRAPKDHDDEFDELDEEPPKQFDKLDVKWYLRKNPPYVRPDIETIAELTNRWRAVCAVVLIGSGAKAVGPFEAESVWWVYVSAVVHCAVDFGDVSLFTEREILESDWVLAGSRSRLIREKREFSQSLFWRKCSELLRRLRAVPWDTVDPTKTITGFVEIIYKPSDAKVKSEIVTDVMRYFGPGRWQSAALLAAYTLRLHTKASENVFQHYTANMMTLQGWLQMAEMPSLSQDGFSALAVGVRQFNYDMFWQVANSFFNDGPGWQAVKKWYALRLEFSGLALVAGLIILNEQMPAPLYVKGIITSGTLATLICNLISFYLYAVVDISEKTMDRIIAEAANFGFPYSKLPLRDRYYGCFCRMVSATFLSWSAFFKQRRIGSIMIGSIQASLGH</sequence>
<dbReference type="Proteomes" id="UP000050761">
    <property type="component" value="Unassembled WGS sequence"/>
</dbReference>
<keyword evidence="2" id="KW-0472">Membrane</keyword>
<feature type="region of interest" description="Disordered" evidence="1">
    <location>
        <begin position="1"/>
        <end position="112"/>
    </location>
</feature>
<accession>A0A183FZU3</accession>
<dbReference type="AlphaFoldDB" id="A0A183FZU3"/>
<accession>A0A3P8A7N1</accession>